<reference evidence="2" key="1">
    <citation type="journal article" date="2014" name="Front. Microbiol.">
        <title>High frequency of phylogenetically diverse reductive dehalogenase-homologous genes in deep subseafloor sedimentary metagenomes.</title>
        <authorList>
            <person name="Kawai M."/>
            <person name="Futagami T."/>
            <person name="Toyoda A."/>
            <person name="Takaki Y."/>
            <person name="Nishi S."/>
            <person name="Hori S."/>
            <person name="Arai W."/>
            <person name="Tsubouchi T."/>
            <person name="Morono Y."/>
            <person name="Uchiyama I."/>
            <person name="Ito T."/>
            <person name="Fujiyama A."/>
            <person name="Inagaki F."/>
            <person name="Takami H."/>
        </authorList>
    </citation>
    <scope>NUCLEOTIDE SEQUENCE</scope>
    <source>
        <strain evidence="2">Expedition CK06-06</strain>
    </source>
</reference>
<sequence>MVKKIIIGIFLILLIATVTAPITDVKIPYNVRLGENLTIAGDYGTANTLCKFIIKDTNGVAIERLSDEYTFSDGTFYAQRQINEPPYYRGDDYNVVITCGSDEAFQMFKVNQPISLAHPIQRNWEYLFAENNTDAIMLGGTFIALAILGVLAFAFIIKKGKDYAG</sequence>
<keyword evidence="1" id="KW-1133">Transmembrane helix</keyword>
<name>X0S2Q5_9ZZZZ</name>
<keyword evidence="1" id="KW-0472">Membrane</keyword>
<protein>
    <submittedName>
        <fullName evidence="2">Uncharacterized protein</fullName>
    </submittedName>
</protein>
<keyword evidence="1" id="KW-0812">Transmembrane</keyword>
<gene>
    <name evidence="2" type="ORF">S01H1_10249</name>
</gene>
<organism evidence="2">
    <name type="scientific">marine sediment metagenome</name>
    <dbReference type="NCBI Taxonomy" id="412755"/>
    <lineage>
        <taxon>unclassified sequences</taxon>
        <taxon>metagenomes</taxon>
        <taxon>ecological metagenomes</taxon>
    </lineage>
</organism>
<comment type="caution">
    <text evidence="2">The sequence shown here is derived from an EMBL/GenBank/DDBJ whole genome shotgun (WGS) entry which is preliminary data.</text>
</comment>
<dbReference type="AlphaFoldDB" id="X0S2Q5"/>
<evidence type="ECO:0000256" key="1">
    <source>
        <dbReference type="SAM" id="Phobius"/>
    </source>
</evidence>
<proteinExistence type="predicted"/>
<accession>X0S2Q5</accession>
<dbReference type="EMBL" id="BARS01005236">
    <property type="protein sequence ID" value="GAF70227.1"/>
    <property type="molecule type" value="Genomic_DNA"/>
</dbReference>
<feature type="transmembrane region" description="Helical" evidence="1">
    <location>
        <begin position="135"/>
        <end position="157"/>
    </location>
</feature>
<evidence type="ECO:0000313" key="2">
    <source>
        <dbReference type="EMBL" id="GAF70227.1"/>
    </source>
</evidence>